<reference evidence="2 3" key="1">
    <citation type="submission" date="2012-06" db="EMBL/GenBank/DDBJ databases">
        <title>Draft genome sequence of Lactobacillus gigeriorum CRBIP 24.85T, isolated from chicken crop.</title>
        <authorList>
            <person name="Cousin S."/>
            <person name="Ma L."/>
            <person name="Creno S."/>
            <person name="Clermont D."/>
            <person name="Loux V."/>
            <person name="Bizet C."/>
            <person name="Bouchier C."/>
        </authorList>
    </citation>
    <scope>NUCLEOTIDE SEQUENCE [LARGE SCALE GENOMIC DNA]</scope>
    <source>
        <strain evidence="3">CRBIP 24.85T</strain>
    </source>
</reference>
<feature type="domain" description="BppU N-terminal" evidence="1">
    <location>
        <begin position="13"/>
        <end position="131"/>
    </location>
</feature>
<proteinExistence type="predicted"/>
<dbReference type="EMBL" id="CAKC01000044">
    <property type="protein sequence ID" value="CCI86969.1"/>
    <property type="molecule type" value="Genomic_DNA"/>
</dbReference>
<dbReference type="Pfam" id="PF10651">
    <property type="entry name" value="BppU_N"/>
    <property type="match status" value="1"/>
</dbReference>
<dbReference type="AlphaFoldDB" id="I7KNX3"/>
<dbReference type="Proteomes" id="UP000009326">
    <property type="component" value="Unassembled WGS sequence"/>
</dbReference>
<dbReference type="Gene3D" id="1.10.287.1490">
    <property type="match status" value="1"/>
</dbReference>
<dbReference type="STRING" id="1423751.FC38_GL000419"/>
<accession>I7KNX3</accession>
<name>I7KNX3_9LACO</name>
<evidence type="ECO:0000313" key="3">
    <source>
        <dbReference type="Proteomes" id="UP000009326"/>
    </source>
</evidence>
<evidence type="ECO:0000259" key="1">
    <source>
        <dbReference type="Pfam" id="PF10651"/>
    </source>
</evidence>
<organism evidence="2 3">
    <name type="scientific">Lactobacillus gigeriorum DSM 23908 = CRBIP 24.85</name>
    <dbReference type="NCBI Taxonomy" id="1423751"/>
    <lineage>
        <taxon>Bacteria</taxon>
        <taxon>Bacillati</taxon>
        <taxon>Bacillota</taxon>
        <taxon>Bacilli</taxon>
        <taxon>Lactobacillales</taxon>
        <taxon>Lactobacillaceae</taxon>
        <taxon>Lactobacillus</taxon>
    </lineage>
</organism>
<protein>
    <submittedName>
        <fullName evidence="2">Minor capsid protein</fullName>
    </submittedName>
</protein>
<dbReference type="InterPro" id="IPR018913">
    <property type="entry name" value="BppU_N"/>
</dbReference>
<sequence>MTVKLQELILTTDKSTQVVDDRTRIIRQSEKGIVLPVTIVDENNAPYDLTDISIAFNEIKKGDKIVIDTGDPSNDYNGKIIKTDPKNGRFEYTLQRQVYAADGTAYFSLQKGSEIVDTTKDFYFKVIPAPVIYLPNDNYASSMEAELNRLKAEASRVASMISGYSDDVKGQVDKIGQMASDEFAKSVQNMKDQLASFSQGLTDYSNEFAKLKDGWNGQVADDRANLQKDYDAWKQQQLDSFNSQIQPIRDALSQSQSKADEITKETADATAKVEKLMKDLEGYDFTQFVKPSDLDNYYNKSRVDDLVANAGKVKTVNGNQPDGNGNVQVPIPSTDGLAKTSDLNKYLPLAGGKLTDQAIIKWDETANLGHEDSTSFPYKVGGIEFYGENDWVKLFAEETSRDNLNFVIQLGDDDTPVIYIRNSTGQNVASITQTGLYTGKIDYSNVLNAPSDQTAKVTDLINRVTKLEQNPGGTSFKQASSEDDAYNKSKADTSSIYYW</sequence>
<dbReference type="Gene3D" id="2.60.40.3350">
    <property type="match status" value="1"/>
</dbReference>
<gene>
    <name evidence="2" type="ORF">BN52_01295</name>
</gene>
<comment type="caution">
    <text evidence="2">The sequence shown here is derived from an EMBL/GenBank/DDBJ whole genome shotgun (WGS) entry which is preliminary data.</text>
</comment>
<evidence type="ECO:0000313" key="2">
    <source>
        <dbReference type="EMBL" id="CCI86969.1"/>
    </source>
</evidence>